<evidence type="ECO:0000259" key="1">
    <source>
        <dbReference type="Pfam" id="PF07727"/>
    </source>
</evidence>
<organism evidence="2 3">
    <name type="scientific">Punica granatum</name>
    <name type="common">Pomegranate</name>
    <dbReference type="NCBI Taxonomy" id="22663"/>
    <lineage>
        <taxon>Eukaryota</taxon>
        <taxon>Viridiplantae</taxon>
        <taxon>Streptophyta</taxon>
        <taxon>Embryophyta</taxon>
        <taxon>Tracheophyta</taxon>
        <taxon>Spermatophyta</taxon>
        <taxon>Magnoliopsida</taxon>
        <taxon>eudicotyledons</taxon>
        <taxon>Gunneridae</taxon>
        <taxon>Pentapetalae</taxon>
        <taxon>rosids</taxon>
        <taxon>malvids</taxon>
        <taxon>Myrtales</taxon>
        <taxon>Lythraceae</taxon>
        <taxon>Punica</taxon>
    </lineage>
</organism>
<accession>A0A2I0KLQ3</accession>
<reference evidence="2 3" key="1">
    <citation type="submission" date="2017-11" db="EMBL/GenBank/DDBJ databases">
        <title>De-novo sequencing of pomegranate (Punica granatum L.) genome.</title>
        <authorList>
            <person name="Akparov Z."/>
            <person name="Amiraslanov A."/>
            <person name="Hajiyeva S."/>
            <person name="Abbasov M."/>
            <person name="Kaur K."/>
            <person name="Hamwieh A."/>
            <person name="Solovyev V."/>
            <person name="Salamov A."/>
            <person name="Braich B."/>
            <person name="Kosarev P."/>
            <person name="Mahmoud A."/>
            <person name="Hajiyev E."/>
            <person name="Babayeva S."/>
            <person name="Izzatullayeva V."/>
            <person name="Mammadov A."/>
            <person name="Mammadov A."/>
            <person name="Sharifova S."/>
            <person name="Ojaghi J."/>
            <person name="Eynullazada K."/>
            <person name="Bayramov B."/>
            <person name="Abdulazimova A."/>
            <person name="Shahmuradov I."/>
        </authorList>
    </citation>
    <scope>NUCLEOTIDE SEQUENCE [LARGE SCALE GENOMIC DNA]</scope>
    <source>
        <strain evidence="3">cv. AG2017</strain>
        <tissue evidence="2">Leaf</tissue>
    </source>
</reference>
<dbReference type="EMBL" id="PGOL01000508">
    <property type="protein sequence ID" value="PKI69405.1"/>
    <property type="molecule type" value="Genomic_DNA"/>
</dbReference>
<feature type="domain" description="Reverse transcriptase Ty1/copia-type" evidence="1">
    <location>
        <begin position="83"/>
        <end position="124"/>
    </location>
</feature>
<dbReference type="STRING" id="22663.A0A2I0KLQ3"/>
<keyword evidence="3" id="KW-1185">Reference proteome</keyword>
<dbReference type="InterPro" id="IPR013103">
    <property type="entry name" value="RVT_2"/>
</dbReference>
<name>A0A2I0KLQ3_PUNGR</name>
<evidence type="ECO:0000313" key="2">
    <source>
        <dbReference type="EMBL" id="PKI69405.1"/>
    </source>
</evidence>
<sequence length="282" mass="32271">MDTDKLVETPTQIENVTEPRRSGRVTRTLARYRNLHENVQELFVHGDKDHVDDSTTYEEAISDTNSSKWLESMKSEMDYVSKNQVWDLVDPPEGIVPIGNKWVFKRKIGANGKVETYKARLVANAILKSIRIILVIAAHYDYEDLGEVTYILDIQIYRDRPKRLIGLSQALYLDKVLKRFNMQDSKRRLLSVRHCIHFSKTMSPKTLEERKKMAQVPYALAIGNLMYAMLCTRPDIAYAVSVTSSEGAVWIRKYVTKLDVVPSISSPVELYCDKTGAIPQAK</sequence>
<protein>
    <recommendedName>
        <fullName evidence="1">Reverse transcriptase Ty1/copia-type domain-containing protein</fullName>
    </recommendedName>
</protein>
<proteinExistence type="predicted"/>
<dbReference type="AlphaFoldDB" id="A0A2I0KLQ3"/>
<dbReference type="Proteomes" id="UP000233551">
    <property type="component" value="Unassembled WGS sequence"/>
</dbReference>
<comment type="caution">
    <text evidence="2">The sequence shown here is derived from an EMBL/GenBank/DDBJ whole genome shotgun (WGS) entry which is preliminary data.</text>
</comment>
<dbReference type="Pfam" id="PF07727">
    <property type="entry name" value="RVT_2"/>
    <property type="match status" value="1"/>
</dbReference>
<evidence type="ECO:0000313" key="3">
    <source>
        <dbReference type="Proteomes" id="UP000233551"/>
    </source>
</evidence>
<gene>
    <name evidence="2" type="ORF">CRG98_010203</name>
</gene>